<comment type="caution">
    <text evidence="1">The sequence shown here is derived from an EMBL/GenBank/DDBJ whole genome shotgun (WGS) entry which is preliminary data.</text>
</comment>
<protein>
    <submittedName>
        <fullName evidence="1">Uncharacterized protein</fullName>
    </submittedName>
</protein>
<reference evidence="1 2" key="1">
    <citation type="submission" date="2020-08" db="EMBL/GenBank/DDBJ databases">
        <authorList>
            <person name="Koutsovoulos G."/>
            <person name="Danchin GJ E."/>
        </authorList>
    </citation>
    <scope>NUCLEOTIDE SEQUENCE [LARGE SCALE GENOMIC DNA]</scope>
</reference>
<name>A0A6V7UEZ3_MELEN</name>
<evidence type="ECO:0000313" key="1">
    <source>
        <dbReference type="EMBL" id="CAD2155823.1"/>
    </source>
</evidence>
<sequence length="62" mass="7508">MDTTELIYIQDIYWMQIVIFCLVDELIDDGADTTNSHFNHIYDSRCQFVRRNFLMSMRKINI</sequence>
<organism evidence="1 2">
    <name type="scientific">Meloidogyne enterolobii</name>
    <name type="common">Root-knot nematode worm</name>
    <name type="synonym">Meloidogyne mayaguensis</name>
    <dbReference type="NCBI Taxonomy" id="390850"/>
    <lineage>
        <taxon>Eukaryota</taxon>
        <taxon>Metazoa</taxon>
        <taxon>Ecdysozoa</taxon>
        <taxon>Nematoda</taxon>
        <taxon>Chromadorea</taxon>
        <taxon>Rhabditida</taxon>
        <taxon>Tylenchina</taxon>
        <taxon>Tylenchomorpha</taxon>
        <taxon>Tylenchoidea</taxon>
        <taxon>Meloidogynidae</taxon>
        <taxon>Meloidogyninae</taxon>
        <taxon>Meloidogyne</taxon>
    </lineage>
</organism>
<dbReference type="AlphaFoldDB" id="A0A6V7UEZ3"/>
<dbReference type="EMBL" id="CAJEWN010000060">
    <property type="protein sequence ID" value="CAD2155823.1"/>
    <property type="molecule type" value="Genomic_DNA"/>
</dbReference>
<evidence type="ECO:0000313" key="2">
    <source>
        <dbReference type="Proteomes" id="UP000580250"/>
    </source>
</evidence>
<dbReference type="Proteomes" id="UP000580250">
    <property type="component" value="Unassembled WGS sequence"/>
</dbReference>
<proteinExistence type="predicted"/>
<gene>
    <name evidence="1" type="ORF">MENT_LOCUS12018</name>
</gene>
<accession>A0A6V7UEZ3</accession>